<accession>A0A2R6S6S3</accession>
<dbReference type="OrthoDB" id="2953592at2759"/>
<organism evidence="1 2">
    <name type="scientific">Hermanssonia centrifuga</name>
    <dbReference type="NCBI Taxonomy" id="98765"/>
    <lineage>
        <taxon>Eukaryota</taxon>
        <taxon>Fungi</taxon>
        <taxon>Dikarya</taxon>
        <taxon>Basidiomycota</taxon>
        <taxon>Agaricomycotina</taxon>
        <taxon>Agaricomycetes</taxon>
        <taxon>Polyporales</taxon>
        <taxon>Meruliaceae</taxon>
        <taxon>Hermanssonia</taxon>
    </lineage>
</organism>
<evidence type="ECO:0000313" key="1">
    <source>
        <dbReference type="EMBL" id="PSS37972.1"/>
    </source>
</evidence>
<protein>
    <submittedName>
        <fullName evidence="1">Uncharacterized protein</fullName>
    </submittedName>
</protein>
<name>A0A2R6S6S3_9APHY</name>
<reference evidence="1 2" key="1">
    <citation type="submission" date="2018-02" db="EMBL/GenBank/DDBJ databases">
        <title>Genome sequence of the basidiomycete white-rot fungus Phlebia centrifuga.</title>
        <authorList>
            <person name="Granchi Z."/>
            <person name="Peng M."/>
            <person name="de Vries R.P."/>
            <person name="Hilden K."/>
            <person name="Makela M.R."/>
            <person name="Grigoriev I."/>
            <person name="Riley R."/>
        </authorList>
    </citation>
    <scope>NUCLEOTIDE SEQUENCE [LARGE SCALE GENOMIC DNA]</scope>
    <source>
        <strain evidence="1 2">FBCC195</strain>
    </source>
</reference>
<dbReference type="Proteomes" id="UP000186601">
    <property type="component" value="Unassembled WGS sequence"/>
</dbReference>
<sequence length="376" mass="43143">MPVPSHCCARVRAQPNEPAVQWFPATHVCKLLIDFIDTNVGAFRRNTQASYCLLERARNIARKINSLIEFVEVNDAWDMYDKYTSSIEPLEDCLISLLDTVEKERDQYLITEQLESIDTCITFIEAWATQRADIRAKLEPLWVNTARNLVTDVINKIKDVQSRLATPHNEMEDSSIVLSIKTVMVIYSTMELIKARKPNALWLECAKSEVIWEAAQILLIQLIAHLENGTPQLVDVQNKYNELLSRLQRGYMTGDIRLPPNFPQLMKHAGRIGRSYHAQALYTVALCRELVEHFKSATNKTVQDFELLRLTIDKTLRALNAARLEDGATLTMFDLEAFDNSEISRAFVSARIEIKRCFDKFGENDFLDGHHMEHTL</sequence>
<proteinExistence type="predicted"/>
<keyword evidence="2" id="KW-1185">Reference proteome</keyword>
<dbReference type="EMBL" id="MLYV02000012">
    <property type="protein sequence ID" value="PSS37972.1"/>
    <property type="molecule type" value="Genomic_DNA"/>
</dbReference>
<dbReference type="AlphaFoldDB" id="A0A2R6S6S3"/>
<comment type="caution">
    <text evidence="1">The sequence shown here is derived from an EMBL/GenBank/DDBJ whole genome shotgun (WGS) entry which is preliminary data.</text>
</comment>
<evidence type="ECO:0000313" key="2">
    <source>
        <dbReference type="Proteomes" id="UP000186601"/>
    </source>
</evidence>
<gene>
    <name evidence="1" type="ORF">PHLCEN_2v155</name>
</gene>